<feature type="compositionally biased region" description="Basic and acidic residues" evidence="1">
    <location>
        <begin position="91"/>
        <end position="103"/>
    </location>
</feature>
<evidence type="ECO:0000256" key="1">
    <source>
        <dbReference type="SAM" id="MobiDB-lite"/>
    </source>
</evidence>
<protein>
    <submittedName>
        <fullName evidence="2">Uncharacterized protein</fullName>
    </submittedName>
</protein>
<proteinExistence type="predicted"/>
<evidence type="ECO:0000313" key="3">
    <source>
        <dbReference type="Proteomes" id="UP001153954"/>
    </source>
</evidence>
<keyword evidence="3" id="KW-1185">Reference proteome</keyword>
<evidence type="ECO:0000313" key="2">
    <source>
        <dbReference type="EMBL" id="CAH2101139.1"/>
    </source>
</evidence>
<dbReference type="AlphaFoldDB" id="A0AAU9UU78"/>
<reference evidence="2" key="1">
    <citation type="submission" date="2022-03" db="EMBL/GenBank/DDBJ databases">
        <authorList>
            <person name="Tunstrom K."/>
        </authorList>
    </citation>
    <scope>NUCLEOTIDE SEQUENCE</scope>
</reference>
<feature type="region of interest" description="Disordered" evidence="1">
    <location>
        <begin position="90"/>
        <end position="111"/>
    </location>
</feature>
<dbReference type="EMBL" id="CAKOGL010000023">
    <property type="protein sequence ID" value="CAH2101139.1"/>
    <property type="molecule type" value="Genomic_DNA"/>
</dbReference>
<comment type="caution">
    <text evidence="2">The sequence shown here is derived from an EMBL/GenBank/DDBJ whole genome shotgun (WGS) entry which is preliminary data.</text>
</comment>
<gene>
    <name evidence="2" type="ORF">EEDITHA_LOCUS15928</name>
</gene>
<dbReference type="Proteomes" id="UP001153954">
    <property type="component" value="Unassembled WGS sequence"/>
</dbReference>
<sequence>MMYGDRLPIHALLRCADALHALMWRRTARWCAVSAVLLHKDTVSPSEVSYWRSLGVRCIGWCVNRPLEKLYWRGVLKAPYLSNTLLGEPEVEQKRERDKRSESIRPAPIVDKLLETEKRMTSGQN</sequence>
<accession>A0AAU9UU78</accession>
<name>A0AAU9UU78_EUPED</name>
<organism evidence="2 3">
    <name type="scientific">Euphydryas editha</name>
    <name type="common">Edith's checkerspot</name>
    <dbReference type="NCBI Taxonomy" id="104508"/>
    <lineage>
        <taxon>Eukaryota</taxon>
        <taxon>Metazoa</taxon>
        <taxon>Ecdysozoa</taxon>
        <taxon>Arthropoda</taxon>
        <taxon>Hexapoda</taxon>
        <taxon>Insecta</taxon>
        <taxon>Pterygota</taxon>
        <taxon>Neoptera</taxon>
        <taxon>Endopterygota</taxon>
        <taxon>Lepidoptera</taxon>
        <taxon>Glossata</taxon>
        <taxon>Ditrysia</taxon>
        <taxon>Papilionoidea</taxon>
        <taxon>Nymphalidae</taxon>
        <taxon>Nymphalinae</taxon>
        <taxon>Euphydryas</taxon>
    </lineage>
</organism>